<dbReference type="InterPro" id="IPR016181">
    <property type="entry name" value="Acyl_CoA_acyltransferase"/>
</dbReference>
<reference evidence="5 6" key="1">
    <citation type="submission" date="2019-09" db="EMBL/GenBank/DDBJ databases">
        <authorList>
            <person name="Depoorter E."/>
        </authorList>
    </citation>
    <scope>NUCLEOTIDE SEQUENCE [LARGE SCALE GENOMIC DNA]</scope>
    <source>
        <strain evidence="5">LMG 20980</strain>
    </source>
</reference>
<evidence type="ECO:0000256" key="2">
    <source>
        <dbReference type="ARBA" id="ARBA00023315"/>
    </source>
</evidence>
<evidence type="ECO:0000313" key="6">
    <source>
        <dbReference type="Proteomes" id="UP000494201"/>
    </source>
</evidence>
<dbReference type="SUPFAM" id="SSF55729">
    <property type="entry name" value="Acyl-CoA N-acyltransferases (Nat)"/>
    <property type="match status" value="1"/>
</dbReference>
<dbReference type="CDD" id="cd04301">
    <property type="entry name" value="NAT_SF"/>
    <property type="match status" value="1"/>
</dbReference>
<reference evidence="4 7" key="2">
    <citation type="submission" date="2021-02" db="EMBL/GenBank/DDBJ databases">
        <title>Draft genome of the type strains Burkholderia anthina DSM16086.</title>
        <authorList>
            <person name="Hertel R."/>
            <person name="Meissner J."/>
            <person name="Poehlein A."/>
            <person name="Daniel R."/>
            <person name="Commichau F.M."/>
        </authorList>
    </citation>
    <scope>NUCLEOTIDE SEQUENCE [LARGE SCALE GENOMIC DNA]</scope>
    <source>
        <strain evidence="4 7">DSM 16086</strain>
    </source>
</reference>
<keyword evidence="1 5" id="KW-0808">Transferase</keyword>
<evidence type="ECO:0000259" key="3">
    <source>
        <dbReference type="PROSITE" id="PS51186"/>
    </source>
</evidence>
<protein>
    <submittedName>
        <fullName evidence="4 5">Acetyltransferase</fullName>
    </submittedName>
</protein>
<dbReference type="Proteomes" id="UP000755577">
    <property type="component" value="Unassembled WGS sequence"/>
</dbReference>
<dbReference type="InterPro" id="IPR050832">
    <property type="entry name" value="Bact_Acetyltransf"/>
</dbReference>
<dbReference type="GO" id="GO:0016747">
    <property type="term" value="F:acyltransferase activity, transferring groups other than amino-acyl groups"/>
    <property type="evidence" value="ECO:0007669"/>
    <property type="project" value="InterPro"/>
</dbReference>
<dbReference type="PANTHER" id="PTHR43877:SF2">
    <property type="entry name" value="AMINOALKYLPHOSPHONATE N-ACETYLTRANSFERASE-RELATED"/>
    <property type="match status" value="1"/>
</dbReference>
<dbReference type="EMBL" id="JAFCIQ010000023">
    <property type="protein sequence ID" value="MBM2769969.1"/>
    <property type="molecule type" value="Genomic_DNA"/>
</dbReference>
<dbReference type="Proteomes" id="UP000494201">
    <property type="component" value="Unassembled WGS sequence"/>
</dbReference>
<name>A0A6P2GGE2_9BURK</name>
<dbReference type="PANTHER" id="PTHR43877">
    <property type="entry name" value="AMINOALKYLPHOSPHONATE N-ACETYLTRANSFERASE-RELATED-RELATED"/>
    <property type="match status" value="1"/>
</dbReference>
<proteinExistence type="predicted"/>
<dbReference type="AlphaFoldDB" id="A0A6P2GGE2"/>
<dbReference type="InterPro" id="IPR000182">
    <property type="entry name" value="GNAT_dom"/>
</dbReference>
<gene>
    <name evidence="5" type="ORF">BAN20980_05071</name>
    <name evidence="4" type="ORF">JQK92_26505</name>
</gene>
<sequence>MSEAGSSLDQRDHFVYVSATDPLTRPLFDELAHEYSSRYAAYIPEEELGRELVRYPVEAFAPPQGAFLLLLREGRAIAGGAFMRHHTPATAEFKRIWVSRAHRRQGLARRVLVELEAQAARQGYTRVHLGTGPRQPEAVGLYRSSGYTLLSSHDFGEDAPPGVLFEKYLLPVRRAGSPD</sequence>
<dbReference type="EMBL" id="CABVLY010000022">
    <property type="protein sequence ID" value="VVU52336.1"/>
    <property type="molecule type" value="Genomic_DNA"/>
</dbReference>
<keyword evidence="2" id="KW-0012">Acyltransferase</keyword>
<feature type="domain" description="N-acetyltransferase" evidence="3">
    <location>
        <begin position="22"/>
        <end position="170"/>
    </location>
</feature>
<organism evidence="5 6">
    <name type="scientific">Burkholderia anthina</name>
    <dbReference type="NCBI Taxonomy" id="179879"/>
    <lineage>
        <taxon>Bacteria</taxon>
        <taxon>Pseudomonadati</taxon>
        <taxon>Pseudomonadota</taxon>
        <taxon>Betaproteobacteria</taxon>
        <taxon>Burkholderiales</taxon>
        <taxon>Burkholderiaceae</taxon>
        <taxon>Burkholderia</taxon>
        <taxon>Burkholderia cepacia complex</taxon>
    </lineage>
</organism>
<accession>A0A6P2GGE2</accession>
<evidence type="ECO:0000313" key="7">
    <source>
        <dbReference type="Proteomes" id="UP000755577"/>
    </source>
</evidence>
<dbReference type="Pfam" id="PF00583">
    <property type="entry name" value="Acetyltransf_1"/>
    <property type="match status" value="1"/>
</dbReference>
<dbReference type="Gene3D" id="3.40.630.30">
    <property type="match status" value="1"/>
</dbReference>
<evidence type="ECO:0000313" key="5">
    <source>
        <dbReference type="EMBL" id="VVU52336.1"/>
    </source>
</evidence>
<dbReference type="PROSITE" id="PS51186">
    <property type="entry name" value="GNAT"/>
    <property type="match status" value="1"/>
</dbReference>
<evidence type="ECO:0000313" key="4">
    <source>
        <dbReference type="EMBL" id="MBM2769969.1"/>
    </source>
</evidence>
<dbReference type="RefSeq" id="WP_174927781.1">
    <property type="nucleotide sequence ID" value="NZ_CABVLY010000022.1"/>
</dbReference>
<dbReference type="GeneID" id="56503132"/>
<evidence type="ECO:0000256" key="1">
    <source>
        <dbReference type="ARBA" id="ARBA00022679"/>
    </source>
</evidence>
<keyword evidence="7" id="KW-1185">Reference proteome</keyword>